<feature type="repeat" description="PPR" evidence="3">
    <location>
        <begin position="223"/>
        <end position="257"/>
    </location>
</feature>
<dbReference type="InterPro" id="IPR032867">
    <property type="entry name" value="DYW_dom"/>
</dbReference>
<evidence type="ECO:0000313" key="6">
    <source>
        <dbReference type="Proteomes" id="UP001634393"/>
    </source>
</evidence>
<comment type="similarity">
    <text evidence="1">Belongs to the PPR family. PCMP-H subfamily.</text>
</comment>
<accession>A0ABD3SWG6</accession>
<dbReference type="AlphaFoldDB" id="A0ABD3SWG6"/>
<protein>
    <recommendedName>
        <fullName evidence="4">DYW domain-containing protein</fullName>
    </recommendedName>
</protein>
<feature type="domain" description="DYW" evidence="4">
    <location>
        <begin position="539"/>
        <end position="631"/>
    </location>
</feature>
<dbReference type="PANTHER" id="PTHR47926:SF456">
    <property type="entry name" value="PENTATRICOPEPTIDE REPEAT-CONTAINING PROTEIN ELI1, CHLOROPLASTIC"/>
    <property type="match status" value="1"/>
</dbReference>
<dbReference type="InterPro" id="IPR046960">
    <property type="entry name" value="PPR_At4g14850-like_plant"/>
</dbReference>
<feature type="repeat" description="PPR" evidence="3">
    <location>
        <begin position="324"/>
        <end position="358"/>
    </location>
</feature>
<dbReference type="NCBIfam" id="TIGR00756">
    <property type="entry name" value="PPR"/>
    <property type="match status" value="4"/>
</dbReference>
<dbReference type="InterPro" id="IPR046848">
    <property type="entry name" value="E_motif"/>
</dbReference>
<sequence length="631" mass="72719">MSCFTQVSITPSIHIPPNSNYNNPKSHHRKQTITLLQKCKNVNQITPIHSNVIKNGQQHDQFIIFEFLRVCSKCDAIDYTLKIFQQTQYPNVFLYTALIDGLVFSGLYSHGIRIYVEMIENFIFPDNFVISSVLKACVIGLDLRMGREVHTQAIKLGFCSNRSVRLKLMELYGKNREFEDMKRVFDEMPERDDVALTVMISSYLDHELLSRASNIFDMVKVKDTVCWTVMIDGLVRNGKMNKALEYFRQMQREAVRANEVTVVCVLSACSQLGALELGKWIHSYIENYDLKINHFVGSALINMYSRCGSIDEAERVFKTMKDREVSTYNSMIMGFALNGKSLNAVELFQRMIEEGTKPTNITFVGVLTACSHGGLVDFGFEIFQSMQIDHCIEPQIEHYGCIVDLLGRVGRVKEAYKFIQNMKVMPDYIIWGSFLNACKIHKKFELGDHAAKILLNHGYTDTGTYVLVSNFYSSFGKYEEALLVRSKLKESDLEKEPGCSSIEVNNEIHEFFLGDIRHPQKKEIYKKLVEMEKRLRFEGYYPQLDVVSQDIMDHEKERALAIHSERLAICYGLISTEPLSTIRIVKNLRVCSDCHTMIKLVSKITNRKIIMRDRNRFHHFENGSCSCADYW</sequence>
<dbReference type="EMBL" id="JBJXBP010000005">
    <property type="protein sequence ID" value="KAL3828962.1"/>
    <property type="molecule type" value="Genomic_DNA"/>
</dbReference>
<evidence type="ECO:0000259" key="4">
    <source>
        <dbReference type="Pfam" id="PF14432"/>
    </source>
</evidence>
<dbReference type="FunFam" id="1.25.40.10:FF:000184">
    <property type="entry name" value="Pentatricopeptide repeat-containing protein, chloroplastic"/>
    <property type="match status" value="1"/>
</dbReference>
<feature type="repeat" description="PPR" evidence="3">
    <location>
        <begin position="293"/>
        <end position="323"/>
    </location>
</feature>
<proteinExistence type="inferred from homology"/>
<comment type="caution">
    <text evidence="5">The sequence shown here is derived from an EMBL/GenBank/DDBJ whole genome shotgun (WGS) entry which is preliminary data.</text>
</comment>
<keyword evidence="6" id="KW-1185">Reference proteome</keyword>
<dbReference type="Pfam" id="PF14432">
    <property type="entry name" value="DYW_deaminase"/>
    <property type="match status" value="1"/>
</dbReference>
<evidence type="ECO:0000256" key="1">
    <source>
        <dbReference type="ARBA" id="ARBA00006643"/>
    </source>
</evidence>
<organism evidence="5 6">
    <name type="scientific">Penstemon smallii</name>
    <dbReference type="NCBI Taxonomy" id="265156"/>
    <lineage>
        <taxon>Eukaryota</taxon>
        <taxon>Viridiplantae</taxon>
        <taxon>Streptophyta</taxon>
        <taxon>Embryophyta</taxon>
        <taxon>Tracheophyta</taxon>
        <taxon>Spermatophyta</taxon>
        <taxon>Magnoliopsida</taxon>
        <taxon>eudicotyledons</taxon>
        <taxon>Gunneridae</taxon>
        <taxon>Pentapetalae</taxon>
        <taxon>asterids</taxon>
        <taxon>lamiids</taxon>
        <taxon>Lamiales</taxon>
        <taxon>Plantaginaceae</taxon>
        <taxon>Cheloneae</taxon>
        <taxon>Penstemon</taxon>
    </lineage>
</organism>
<reference evidence="5 6" key="1">
    <citation type="submission" date="2024-12" db="EMBL/GenBank/DDBJ databases">
        <title>The unique morphological basis and parallel evolutionary history of personate flowers in Penstemon.</title>
        <authorList>
            <person name="Depatie T.H."/>
            <person name="Wessinger C.A."/>
        </authorList>
    </citation>
    <scope>NUCLEOTIDE SEQUENCE [LARGE SCALE GENOMIC DNA]</scope>
    <source>
        <strain evidence="5">WTNN_2</strain>
        <tissue evidence="5">Leaf</tissue>
    </source>
</reference>
<keyword evidence="2" id="KW-0677">Repeat</keyword>
<feature type="repeat" description="PPR" evidence="3">
    <location>
        <begin position="91"/>
        <end position="125"/>
    </location>
</feature>
<evidence type="ECO:0000256" key="3">
    <source>
        <dbReference type="PROSITE-ProRule" id="PRU00708"/>
    </source>
</evidence>
<dbReference type="InterPro" id="IPR002885">
    <property type="entry name" value="PPR_rpt"/>
</dbReference>
<dbReference type="Pfam" id="PF20431">
    <property type="entry name" value="E_motif"/>
    <property type="match status" value="1"/>
</dbReference>
<name>A0ABD3SWG6_9LAMI</name>
<dbReference type="PANTHER" id="PTHR47926">
    <property type="entry name" value="PENTATRICOPEPTIDE REPEAT-CONTAINING PROTEIN"/>
    <property type="match status" value="1"/>
</dbReference>
<dbReference type="Gene3D" id="1.25.40.10">
    <property type="entry name" value="Tetratricopeptide repeat domain"/>
    <property type="match status" value="4"/>
</dbReference>
<dbReference type="Pfam" id="PF13041">
    <property type="entry name" value="PPR_2"/>
    <property type="match status" value="2"/>
</dbReference>
<evidence type="ECO:0000256" key="2">
    <source>
        <dbReference type="ARBA" id="ARBA00022737"/>
    </source>
</evidence>
<dbReference type="PROSITE" id="PS51375">
    <property type="entry name" value="PPR"/>
    <property type="match status" value="4"/>
</dbReference>
<dbReference type="Pfam" id="PF01535">
    <property type="entry name" value="PPR"/>
    <property type="match status" value="4"/>
</dbReference>
<dbReference type="InterPro" id="IPR011990">
    <property type="entry name" value="TPR-like_helical_dom_sf"/>
</dbReference>
<dbReference type="Proteomes" id="UP001634393">
    <property type="component" value="Unassembled WGS sequence"/>
</dbReference>
<evidence type="ECO:0000313" key="5">
    <source>
        <dbReference type="EMBL" id="KAL3828962.1"/>
    </source>
</evidence>
<gene>
    <name evidence="5" type="ORF">ACJIZ3_017764</name>
</gene>
<dbReference type="FunFam" id="1.25.40.10:FF:000348">
    <property type="entry name" value="Pentatricopeptide repeat-containing protein chloroplastic"/>
    <property type="match status" value="1"/>
</dbReference>